<dbReference type="AlphaFoldDB" id="A0A285P5F0"/>
<evidence type="ECO:0000313" key="1">
    <source>
        <dbReference type="EMBL" id="SNZ16497.1"/>
    </source>
</evidence>
<sequence>MPSYKKKEYKELMNVQVVKFYPFETSLKKPRLLGYADVELNGLIVLRNIKLFESKYGGYFIQLPEIQKDGKSYAIIDIKSRELLESIRRVIVDYYKENFL</sequence>
<organism evidence="1 2">
    <name type="scientific">Hydrogenobacter hydrogenophilus</name>
    <dbReference type="NCBI Taxonomy" id="35835"/>
    <lineage>
        <taxon>Bacteria</taxon>
        <taxon>Pseudomonadati</taxon>
        <taxon>Aquificota</taxon>
        <taxon>Aquificia</taxon>
        <taxon>Aquificales</taxon>
        <taxon>Aquificaceae</taxon>
        <taxon>Hydrogenobacter</taxon>
    </lineage>
</organism>
<reference evidence="2" key="1">
    <citation type="submission" date="2017-09" db="EMBL/GenBank/DDBJ databases">
        <authorList>
            <person name="Varghese N."/>
            <person name="Submissions S."/>
        </authorList>
    </citation>
    <scope>NUCLEOTIDE SEQUENCE [LARGE SCALE GENOMIC DNA]</scope>
    <source>
        <strain evidence="2">DSM 2913</strain>
    </source>
</reference>
<name>A0A285P5F0_9AQUI</name>
<dbReference type="Gene3D" id="3.30.1120.40">
    <property type="entry name" value="Stage V sporulation protein G"/>
    <property type="match status" value="1"/>
</dbReference>
<dbReference type="OrthoDB" id="15496at2"/>
<dbReference type="GO" id="GO:0030435">
    <property type="term" value="P:sporulation resulting in formation of a cellular spore"/>
    <property type="evidence" value="ECO:0007669"/>
    <property type="project" value="InterPro"/>
</dbReference>
<dbReference type="Pfam" id="PF04026">
    <property type="entry name" value="SpoVG"/>
    <property type="match status" value="1"/>
</dbReference>
<accession>A0A285P5F0</accession>
<dbReference type="SUPFAM" id="SSF160537">
    <property type="entry name" value="SpoVG-like"/>
    <property type="match status" value="1"/>
</dbReference>
<proteinExistence type="predicted"/>
<keyword evidence="2" id="KW-1185">Reference proteome</keyword>
<dbReference type="InterPro" id="IPR007170">
    <property type="entry name" value="SpoVG"/>
</dbReference>
<dbReference type="InterPro" id="IPR036751">
    <property type="entry name" value="SpoVG_sf"/>
</dbReference>
<dbReference type="Proteomes" id="UP000218627">
    <property type="component" value="Unassembled WGS sequence"/>
</dbReference>
<gene>
    <name evidence="1" type="ORF">SAMN06265353_1613</name>
</gene>
<dbReference type="EMBL" id="OBEN01000012">
    <property type="protein sequence ID" value="SNZ16497.1"/>
    <property type="molecule type" value="Genomic_DNA"/>
</dbReference>
<protein>
    <submittedName>
        <fullName evidence="1">Stage V sporulation protein G</fullName>
    </submittedName>
</protein>
<evidence type="ECO:0000313" key="2">
    <source>
        <dbReference type="Proteomes" id="UP000218627"/>
    </source>
</evidence>